<feature type="compositionally biased region" description="Basic residues" evidence="2">
    <location>
        <begin position="394"/>
        <end position="404"/>
    </location>
</feature>
<dbReference type="Gene3D" id="3.10.450.50">
    <property type="match status" value="1"/>
</dbReference>
<protein>
    <submittedName>
        <fullName evidence="3">SEC-C motif-containing protein</fullName>
    </submittedName>
</protein>
<dbReference type="SUPFAM" id="SSF103642">
    <property type="entry name" value="Sec-C motif"/>
    <property type="match status" value="1"/>
</dbReference>
<dbReference type="InterPro" id="IPR019734">
    <property type="entry name" value="TPR_rpt"/>
</dbReference>
<keyword evidence="4" id="KW-1185">Reference proteome</keyword>
<reference evidence="3 4" key="1">
    <citation type="submission" date="2019-06" db="EMBL/GenBank/DDBJ databases">
        <title>Sorghum-associated microbial communities from plants grown in Nebraska, USA.</title>
        <authorList>
            <person name="Schachtman D."/>
        </authorList>
    </citation>
    <scope>NUCLEOTIDE SEQUENCE [LARGE SCALE GENOMIC DNA]</scope>
    <source>
        <strain evidence="3 4">2482</strain>
    </source>
</reference>
<comment type="caution">
    <text evidence="3">The sequence shown here is derived from an EMBL/GenBank/DDBJ whole genome shotgun (WGS) entry which is preliminary data.</text>
</comment>
<proteinExistence type="predicted"/>
<dbReference type="EMBL" id="VIVN01000010">
    <property type="protein sequence ID" value="TWD97439.1"/>
    <property type="molecule type" value="Genomic_DNA"/>
</dbReference>
<feature type="region of interest" description="Disordered" evidence="2">
    <location>
        <begin position="375"/>
        <end position="406"/>
    </location>
</feature>
<dbReference type="Pfam" id="PF02810">
    <property type="entry name" value="SEC-C"/>
    <property type="match status" value="1"/>
</dbReference>
<dbReference type="InterPro" id="IPR004027">
    <property type="entry name" value="SEC_C_motif"/>
</dbReference>
<dbReference type="AlphaFoldDB" id="A0A561D1U2"/>
<organism evidence="3 4">
    <name type="scientific">Neobacillus bataviensis</name>
    <dbReference type="NCBI Taxonomy" id="220685"/>
    <lineage>
        <taxon>Bacteria</taxon>
        <taxon>Bacillati</taxon>
        <taxon>Bacillota</taxon>
        <taxon>Bacilli</taxon>
        <taxon>Bacillales</taxon>
        <taxon>Bacillaceae</taxon>
        <taxon>Neobacillus</taxon>
    </lineage>
</organism>
<keyword evidence="1" id="KW-0802">TPR repeat</keyword>
<sequence>MEKINRNEPCPCGSGKKYKKCCGANDAISITEVLVNEIEELQKQFLHFAYYHFGHEIAEDFELLEQMLDIETDQEREFYEMIHSVWFSLFEELDDGERIIEKFIRAEAGKMKRPKLRHILQTWTDARTIAGKVLSVDNNTLTFEDGFTSEQLEAINLTDFIQVKEGSFFTGILLPFEHQYVFFPAPLELEGLKPELAISYIEDCSFEEEYDTPQEYLTNQFMLVLSELPMVGGLVEVDQMDWPAPIYKEVADLFKDKLQMQLPPQVLDTGLILWHHFCQKKQKRIQNPKIYVAALHYLLAMVAPIEQFTQKDLAKQYGVSAGSISSVVSDLEFELAAELAELIGILYGEDDTIETPLVQIAPVIEFPANKAAQDAKKTDSTSTVKTLPSAAEKRAKKNTSRKVSKRDEERARNLIYDAFQSDGKQRYKFAEEALKLNPNCVDAYVILAEKTKSLEEAILLYEKGIQAGEQDLGKNFFKENKGYFWGLLETRPFMRAKLHYAEALSVLGKIAEAARQYEELLELNPMDNQGVRFSLFVAYMDLGEFKKAHGILEEYEETTAQNLYNRLLLELCEHGFTAKAEMLLKGAKKENKFVLPYLTGKKRLPAYPPDFYGVGDENEAIVYADMHLHLWKKVDGLEKWLKGK</sequence>
<evidence type="ECO:0000256" key="2">
    <source>
        <dbReference type="SAM" id="MobiDB-lite"/>
    </source>
</evidence>
<dbReference type="RefSeq" id="WP_144566670.1">
    <property type="nucleotide sequence ID" value="NZ_VIVN01000010.1"/>
</dbReference>
<name>A0A561D1U2_9BACI</name>
<dbReference type="Proteomes" id="UP000319671">
    <property type="component" value="Unassembled WGS sequence"/>
</dbReference>
<dbReference type="SUPFAM" id="SSF48452">
    <property type="entry name" value="TPR-like"/>
    <property type="match status" value="1"/>
</dbReference>
<gene>
    <name evidence="3" type="ORF">FB550_11044</name>
</gene>
<accession>A0A561D1U2</accession>
<evidence type="ECO:0000313" key="3">
    <source>
        <dbReference type="EMBL" id="TWD97439.1"/>
    </source>
</evidence>
<evidence type="ECO:0000313" key="4">
    <source>
        <dbReference type="Proteomes" id="UP000319671"/>
    </source>
</evidence>
<dbReference type="InterPro" id="IPR011990">
    <property type="entry name" value="TPR-like_helical_dom_sf"/>
</dbReference>
<evidence type="ECO:0000256" key="1">
    <source>
        <dbReference type="PROSITE-ProRule" id="PRU00339"/>
    </source>
</evidence>
<dbReference type="Gene3D" id="1.25.40.10">
    <property type="entry name" value="Tetratricopeptide repeat domain"/>
    <property type="match status" value="1"/>
</dbReference>
<feature type="repeat" description="TPR" evidence="1">
    <location>
        <begin position="494"/>
        <end position="527"/>
    </location>
</feature>
<dbReference type="PROSITE" id="PS50005">
    <property type="entry name" value="TPR"/>
    <property type="match status" value="1"/>
</dbReference>